<feature type="domain" description="Outer membrane lipoprotein BamD-like" evidence="4">
    <location>
        <begin position="34"/>
        <end position="220"/>
    </location>
</feature>
<dbReference type="RefSeq" id="WP_073311260.1">
    <property type="nucleotide sequence ID" value="NZ_FQZI01000003.1"/>
</dbReference>
<evidence type="ECO:0000256" key="2">
    <source>
        <dbReference type="ARBA" id="ARBA00023136"/>
    </source>
</evidence>
<dbReference type="AlphaFoldDB" id="A0A1M6F7L7"/>
<dbReference type="Pfam" id="PF13525">
    <property type="entry name" value="YfiO"/>
    <property type="match status" value="1"/>
</dbReference>
<gene>
    <name evidence="5" type="ORF">SAMN05444363_2178</name>
</gene>
<dbReference type="NCBIfam" id="TIGR03302">
    <property type="entry name" value="OM_YfiO"/>
    <property type="match status" value="1"/>
</dbReference>
<dbReference type="Proteomes" id="UP000184488">
    <property type="component" value="Unassembled WGS sequence"/>
</dbReference>
<dbReference type="OrthoDB" id="9770761at2"/>
<proteinExistence type="predicted"/>
<dbReference type="InterPro" id="IPR017689">
    <property type="entry name" value="BamD"/>
</dbReference>
<dbReference type="STRING" id="415425.SAMN05444363_2178"/>
<evidence type="ECO:0000313" key="5">
    <source>
        <dbReference type="EMBL" id="SHI93708.1"/>
    </source>
</evidence>
<evidence type="ECO:0000256" key="1">
    <source>
        <dbReference type="ARBA" id="ARBA00022729"/>
    </source>
</evidence>
<keyword evidence="6" id="KW-1185">Reference proteome</keyword>
<keyword evidence="2" id="KW-0472">Membrane</keyword>
<dbReference type="InterPro" id="IPR039565">
    <property type="entry name" value="BamD-like"/>
</dbReference>
<reference evidence="6" key="1">
    <citation type="submission" date="2016-11" db="EMBL/GenBank/DDBJ databases">
        <authorList>
            <person name="Varghese N."/>
            <person name="Submissions S."/>
        </authorList>
    </citation>
    <scope>NUCLEOTIDE SEQUENCE [LARGE SCALE GENOMIC DNA]</scope>
    <source>
        <strain evidence="6">DSM 18829</strain>
    </source>
</reference>
<sequence>MNKLLYIFLLVFALSSCSEYQKALKSEDVAVKLQAAEKKYEAEKYNKAIRLFEQIAPAYRGKPEGEKLTYMFAQSYYKTKQYYLSGYQFESLAAMYPKSEKAEEASFLGAKSYYELSPVYTLDQVDTEKAITKMQNFIDKYPDSKYSPEANATIKELREKLEKKAFEIARQYNTISDFKAAIKALDNFISDYPGTPFKEKALYYKFDSSYQLAINSVPSKMEERLNAAKTAYSALIKFNSSTEYKDKADEMLARIDKDLQQFQNK</sequence>
<organism evidence="5 6">
    <name type="scientific">Flavobacterium terrae</name>
    <dbReference type="NCBI Taxonomy" id="415425"/>
    <lineage>
        <taxon>Bacteria</taxon>
        <taxon>Pseudomonadati</taxon>
        <taxon>Bacteroidota</taxon>
        <taxon>Flavobacteriia</taxon>
        <taxon>Flavobacteriales</taxon>
        <taxon>Flavobacteriaceae</taxon>
        <taxon>Flavobacterium</taxon>
    </lineage>
</organism>
<evidence type="ECO:0000259" key="4">
    <source>
        <dbReference type="Pfam" id="PF13525"/>
    </source>
</evidence>
<keyword evidence="1" id="KW-0732">Signal</keyword>
<evidence type="ECO:0000256" key="3">
    <source>
        <dbReference type="ARBA" id="ARBA00023237"/>
    </source>
</evidence>
<dbReference type="Gene3D" id="1.25.40.10">
    <property type="entry name" value="Tetratricopeptide repeat domain"/>
    <property type="match status" value="1"/>
</dbReference>
<protein>
    <submittedName>
        <fullName evidence="5">Beta-barrel assembly machine subunit BamD</fullName>
    </submittedName>
</protein>
<dbReference type="PROSITE" id="PS51257">
    <property type="entry name" value="PROKAR_LIPOPROTEIN"/>
    <property type="match status" value="1"/>
</dbReference>
<dbReference type="InterPro" id="IPR011990">
    <property type="entry name" value="TPR-like_helical_dom_sf"/>
</dbReference>
<accession>A0A1M6F7L7</accession>
<name>A0A1M6F7L7_9FLAO</name>
<dbReference type="SUPFAM" id="SSF48452">
    <property type="entry name" value="TPR-like"/>
    <property type="match status" value="1"/>
</dbReference>
<evidence type="ECO:0000313" key="6">
    <source>
        <dbReference type="Proteomes" id="UP000184488"/>
    </source>
</evidence>
<dbReference type="EMBL" id="FQZI01000003">
    <property type="protein sequence ID" value="SHI93708.1"/>
    <property type="molecule type" value="Genomic_DNA"/>
</dbReference>
<keyword evidence="3" id="KW-0998">Cell outer membrane</keyword>